<feature type="transmembrane region" description="Helical" evidence="9">
    <location>
        <begin position="263"/>
        <end position="282"/>
    </location>
</feature>
<comment type="caution">
    <text evidence="11">The sequence shown here is derived from an EMBL/GenBank/DDBJ whole genome shotgun (WGS) entry which is preliminary data.</text>
</comment>
<evidence type="ECO:0000256" key="6">
    <source>
        <dbReference type="ARBA" id="ARBA00023136"/>
    </source>
</evidence>
<dbReference type="GO" id="GO:0042392">
    <property type="term" value="F:sphingosine-1-phosphate phosphatase activity"/>
    <property type="evidence" value="ECO:0007669"/>
    <property type="project" value="TreeGrafter"/>
</dbReference>
<dbReference type="InterPro" id="IPR000326">
    <property type="entry name" value="PAP2/HPO"/>
</dbReference>
<keyword evidence="4" id="KW-0256">Endoplasmic reticulum</keyword>
<organism evidence="11 12">
    <name type="scientific">Puccinia sorghi</name>
    <dbReference type="NCBI Taxonomy" id="27349"/>
    <lineage>
        <taxon>Eukaryota</taxon>
        <taxon>Fungi</taxon>
        <taxon>Dikarya</taxon>
        <taxon>Basidiomycota</taxon>
        <taxon>Pucciniomycotina</taxon>
        <taxon>Pucciniomycetes</taxon>
        <taxon>Pucciniales</taxon>
        <taxon>Pucciniaceae</taxon>
        <taxon>Puccinia</taxon>
    </lineage>
</organism>
<evidence type="ECO:0000313" key="11">
    <source>
        <dbReference type="EMBL" id="KNZ60561.1"/>
    </source>
</evidence>
<feature type="transmembrane region" description="Helical" evidence="9">
    <location>
        <begin position="294"/>
        <end position="312"/>
    </location>
</feature>
<keyword evidence="12" id="KW-1185">Reference proteome</keyword>
<feature type="domain" description="Phosphatidic acid phosphatase type 2/haloperoxidase" evidence="10">
    <location>
        <begin position="191"/>
        <end position="309"/>
    </location>
</feature>
<sequence>MSGSTHPSANHHQHLLNTLKTSESNSLNAHALSPSDELASPIHNVDSASSDHLTWTDSPPDSPIPSNLDNAHPTRQPSLSPTETHARPFSVSSTTKPRTQPLNGNVARSGSKAVGLQAEHVYRTQLSAWRFKIRSVLLAALDREMPVLERVQRCYRSGPLDRLMIHSSWLGSHQFFIVALPLIFWLGDHRFGRSQVYILAMSVYFTGILKDLFCIPRPYSPPIERLSISNHASEYGFPSSHSATSASTFLMGFQYALNVQSPLHQLGLILGLLLYGFLLVFGRLYCGMHSIQDVVCGWMIGVVAWTLYQVFGEVVEGWVTSTEGWVAVILIITGLVLTAAHPQPVEDCPCFEDSTAFVGVFVGVMIGHRIAKDLLLQRQLEESGISGLRFPQGLMKVVLGLMVIFGWRFLMKEILSRLLPPLFKLFAPLLELPRKHYAPTRNYGRYRDELRERGRWTGFRARLIPSVVDLPNMSHSPIRNRFFSSDTSPAEFQATQTLHPALHNRTPNALHQDPLLITSQKLHSSDCKQPLWKHYDVDVLMRLIVYTGIGMLSRSVLFHILNVYYTDFSLSLSLSRIMSSGILPILFDRIGLNS</sequence>
<dbReference type="AlphaFoldDB" id="A0A0L6VIE7"/>
<keyword evidence="3" id="KW-0378">Hydrolase</keyword>
<name>A0A0L6VIE7_9BASI</name>
<evidence type="ECO:0000259" key="10">
    <source>
        <dbReference type="SMART" id="SM00014"/>
    </source>
</evidence>
<evidence type="ECO:0000256" key="9">
    <source>
        <dbReference type="SAM" id="Phobius"/>
    </source>
</evidence>
<keyword evidence="6 9" id="KW-0472">Membrane</keyword>
<evidence type="ECO:0000256" key="7">
    <source>
        <dbReference type="ARBA" id="ARBA00038324"/>
    </source>
</evidence>
<dbReference type="GO" id="GO:0005789">
    <property type="term" value="C:endoplasmic reticulum membrane"/>
    <property type="evidence" value="ECO:0007669"/>
    <property type="project" value="UniProtKB-SubCell"/>
</dbReference>
<feature type="transmembrane region" description="Helical" evidence="9">
    <location>
        <begin position="196"/>
        <end position="215"/>
    </location>
</feature>
<dbReference type="PANTHER" id="PTHR14969:SF28">
    <property type="entry name" value="DIHYDROSPHINGOSINE 1-PHOSPHATE PHOSPHATASE LCB3-RELATED"/>
    <property type="match status" value="1"/>
</dbReference>
<feature type="compositionally biased region" description="Polar residues" evidence="8">
    <location>
        <begin position="46"/>
        <end position="83"/>
    </location>
</feature>
<feature type="transmembrane region" description="Helical" evidence="9">
    <location>
        <begin position="391"/>
        <end position="410"/>
    </location>
</feature>
<feature type="transmembrane region" description="Helical" evidence="9">
    <location>
        <begin position="354"/>
        <end position="371"/>
    </location>
</feature>
<gene>
    <name evidence="11" type="ORF">VP01_1536g4</name>
</gene>
<comment type="similarity">
    <text evidence="7">Belongs to the type 2 lipid phosphate phosphatase family.</text>
</comment>
<dbReference type="OrthoDB" id="301434at2759"/>
<dbReference type="VEuPathDB" id="FungiDB:VP01_1536g4"/>
<feature type="region of interest" description="Disordered" evidence="8">
    <location>
        <begin position="37"/>
        <end position="108"/>
    </location>
</feature>
<evidence type="ECO:0000256" key="8">
    <source>
        <dbReference type="SAM" id="MobiDB-lite"/>
    </source>
</evidence>
<dbReference type="PANTHER" id="PTHR14969">
    <property type="entry name" value="SPHINGOSINE-1-PHOSPHATE PHOSPHOHYDROLASE"/>
    <property type="match status" value="1"/>
</dbReference>
<dbReference type="SMART" id="SM00014">
    <property type="entry name" value="acidPPc"/>
    <property type="match status" value="1"/>
</dbReference>
<feature type="compositionally biased region" description="Polar residues" evidence="8">
    <location>
        <begin position="90"/>
        <end position="108"/>
    </location>
</feature>
<dbReference type="EMBL" id="LAVV01005964">
    <property type="protein sequence ID" value="KNZ60561.1"/>
    <property type="molecule type" value="Genomic_DNA"/>
</dbReference>
<protein>
    <recommendedName>
        <fullName evidence="10">Phosphatidic acid phosphatase type 2/haloperoxidase domain-containing protein</fullName>
    </recommendedName>
</protein>
<dbReference type="Gene3D" id="1.20.144.10">
    <property type="entry name" value="Phosphatidic acid phosphatase type 2/haloperoxidase"/>
    <property type="match status" value="1"/>
</dbReference>
<evidence type="ECO:0000313" key="12">
    <source>
        <dbReference type="Proteomes" id="UP000037035"/>
    </source>
</evidence>
<evidence type="ECO:0000256" key="2">
    <source>
        <dbReference type="ARBA" id="ARBA00022692"/>
    </source>
</evidence>
<dbReference type="Proteomes" id="UP000037035">
    <property type="component" value="Unassembled WGS sequence"/>
</dbReference>
<feature type="transmembrane region" description="Helical" evidence="9">
    <location>
        <begin position="163"/>
        <end position="184"/>
    </location>
</feature>
<evidence type="ECO:0000256" key="5">
    <source>
        <dbReference type="ARBA" id="ARBA00022989"/>
    </source>
</evidence>
<dbReference type="Pfam" id="PF01569">
    <property type="entry name" value="PAP2"/>
    <property type="match status" value="1"/>
</dbReference>
<reference evidence="11 12" key="1">
    <citation type="submission" date="2015-08" db="EMBL/GenBank/DDBJ databases">
        <title>Next Generation Sequencing and Analysis of the Genome of Puccinia sorghi L Schw, the Causal Agent of Maize Common Rust.</title>
        <authorList>
            <person name="Rochi L."/>
            <person name="Burguener G."/>
            <person name="Darino M."/>
            <person name="Turjanski A."/>
            <person name="Kreff E."/>
            <person name="Dieguez M.J."/>
            <person name="Sacco F."/>
        </authorList>
    </citation>
    <scope>NUCLEOTIDE SEQUENCE [LARGE SCALE GENOMIC DNA]</scope>
    <source>
        <strain evidence="11 12">RO10H11247</strain>
    </source>
</reference>
<evidence type="ECO:0000256" key="4">
    <source>
        <dbReference type="ARBA" id="ARBA00022824"/>
    </source>
</evidence>
<proteinExistence type="inferred from homology"/>
<keyword evidence="5 9" id="KW-1133">Transmembrane helix</keyword>
<keyword evidence="2 9" id="KW-0812">Transmembrane</keyword>
<feature type="transmembrane region" description="Helical" evidence="9">
    <location>
        <begin position="543"/>
        <end position="562"/>
    </location>
</feature>
<feature type="transmembrane region" description="Helical" evidence="9">
    <location>
        <begin position="324"/>
        <end position="342"/>
    </location>
</feature>
<dbReference type="STRING" id="27349.A0A0L6VIE7"/>
<dbReference type="SUPFAM" id="SSF48317">
    <property type="entry name" value="Acid phosphatase/Vanadium-dependent haloperoxidase"/>
    <property type="match status" value="1"/>
</dbReference>
<comment type="subcellular location">
    <subcellularLocation>
        <location evidence="1">Endoplasmic reticulum membrane</location>
        <topology evidence="1">Multi-pass membrane protein</topology>
    </subcellularLocation>
</comment>
<accession>A0A0L6VIE7</accession>
<evidence type="ECO:0000256" key="3">
    <source>
        <dbReference type="ARBA" id="ARBA00022801"/>
    </source>
</evidence>
<evidence type="ECO:0000256" key="1">
    <source>
        <dbReference type="ARBA" id="ARBA00004477"/>
    </source>
</evidence>
<dbReference type="InterPro" id="IPR036938">
    <property type="entry name" value="PAP2/HPO_sf"/>
</dbReference>